<gene>
    <name evidence="2" type="ORF">GF339_04625</name>
</gene>
<accession>A0A9D5JT97</accession>
<keyword evidence="1" id="KW-0812">Transmembrane</keyword>
<evidence type="ECO:0000313" key="2">
    <source>
        <dbReference type="EMBL" id="MBD3323844.1"/>
    </source>
</evidence>
<feature type="transmembrane region" description="Helical" evidence="1">
    <location>
        <begin position="32"/>
        <end position="52"/>
    </location>
</feature>
<sequence>MNAGEMLYHGIEILGLKGHELLYATWHLTEQVQLLGIVNIVLACIAGLQFVVRRVNRYGYRNKNAFLRALNRPLTKMHPYVGFLLVISAGVHGYLAFETLWLVHTGTLAWGILLVMMVVALLGKKFRIPPRWIMVHRILALFFVAAILLHVFARNIL</sequence>
<protein>
    <submittedName>
        <fullName evidence="2">Uncharacterized protein</fullName>
    </submittedName>
</protein>
<feature type="transmembrane region" description="Helical" evidence="1">
    <location>
        <begin position="101"/>
        <end position="122"/>
    </location>
</feature>
<keyword evidence="1" id="KW-0472">Membrane</keyword>
<name>A0A9D5JT97_9BACT</name>
<keyword evidence="1" id="KW-1133">Transmembrane helix</keyword>
<proteinExistence type="predicted"/>
<comment type="caution">
    <text evidence="2">The sequence shown here is derived from an EMBL/GenBank/DDBJ whole genome shotgun (WGS) entry which is preliminary data.</text>
</comment>
<dbReference type="Proteomes" id="UP000649604">
    <property type="component" value="Unassembled WGS sequence"/>
</dbReference>
<evidence type="ECO:0000256" key="1">
    <source>
        <dbReference type="SAM" id="Phobius"/>
    </source>
</evidence>
<evidence type="ECO:0000313" key="3">
    <source>
        <dbReference type="Proteomes" id="UP000649604"/>
    </source>
</evidence>
<feature type="transmembrane region" description="Helical" evidence="1">
    <location>
        <begin position="77"/>
        <end position="95"/>
    </location>
</feature>
<reference evidence="2" key="1">
    <citation type="submission" date="2019-11" db="EMBL/GenBank/DDBJ databases">
        <title>Microbial mats filling the niche in hypersaline microbial mats.</title>
        <authorList>
            <person name="Wong H.L."/>
            <person name="Macleod F.I."/>
            <person name="White R.A. III"/>
            <person name="Burns B.P."/>
        </authorList>
    </citation>
    <scope>NUCLEOTIDE SEQUENCE</scope>
    <source>
        <strain evidence="2">Rbin_158</strain>
    </source>
</reference>
<dbReference type="EMBL" id="WJJP01000143">
    <property type="protein sequence ID" value="MBD3323844.1"/>
    <property type="molecule type" value="Genomic_DNA"/>
</dbReference>
<organism evidence="2 3">
    <name type="scientific">candidate division KSB3 bacterium</name>
    <dbReference type="NCBI Taxonomy" id="2044937"/>
    <lineage>
        <taxon>Bacteria</taxon>
        <taxon>candidate division KSB3</taxon>
    </lineage>
</organism>
<dbReference type="AlphaFoldDB" id="A0A9D5JT97"/>
<feature type="transmembrane region" description="Helical" evidence="1">
    <location>
        <begin position="134"/>
        <end position="153"/>
    </location>
</feature>